<evidence type="ECO:0000313" key="2">
    <source>
        <dbReference type="Proteomes" id="UP000192343"/>
    </source>
</evidence>
<keyword evidence="2" id="KW-1185">Reference proteome</keyword>
<dbReference type="AlphaFoldDB" id="A0A1Y1RUF7"/>
<dbReference type="Proteomes" id="UP000192343">
    <property type="component" value="Unassembled WGS sequence"/>
</dbReference>
<sequence length="96" mass="10606">MSDIVVKSNEVKNALKEFIVTNFMFGQDGLNFDNNDSFLERGIIDSTGILELIGYLEDTYAISIEDDELVPENLDSVNAVDAFVRRKLNGEAGANS</sequence>
<evidence type="ECO:0000313" key="1">
    <source>
        <dbReference type="EMBL" id="ORC32664.1"/>
    </source>
</evidence>
<dbReference type="RefSeq" id="WP_083052388.1">
    <property type="nucleotide sequence ID" value="NZ_MWQY01000021.1"/>
</dbReference>
<organism evidence="1 2">
    <name type="scientific">Marispirochaeta aestuarii</name>
    <dbReference type="NCBI Taxonomy" id="1963862"/>
    <lineage>
        <taxon>Bacteria</taxon>
        <taxon>Pseudomonadati</taxon>
        <taxon>Spirochaetota</taxon>
        <taxon>Spirochaetia</taxon>
        <taxon>Spirochaetales</taxon>
        <taxon>Spirochaetaceae</taxon>
        <taxon>Marispirochaeta</taxon>
    </lineage>
</organism>
<dbReference type="OrthoDB" id="2625323at2"/>
<dbReference type="EMBL" id="MWQY01000021">
    <property type="protein sequence ID" value="ORC32664.1"/>
    <property type="molecule type" value="Genomic_DNA"/>
</dbReference>
<gene>
    <name evidence="1" type="ORF">B4O97_16015</name>
</gene>
<name>A0A1Y1RUF7_9SPIO</name>
<reference evidence="1 2" key="1">
    <citation type="submission" date="2017-03" db="EMBL/GenBank/DDBJ databases">
        <title>Draft Genome sequence of Marispirochaeta sp. strain JC444.</title>
        <authorList>
            <person name="Shivani Y."/>
            <person name="Subhash Y."/>
            <person name="Sasikala C."/>
            <person name="Ramana C."/>
        </authorList>
    </citation>
    <scope>NUCLEOTIDE SEQUENCE [LARGE SCALE GENOMIC DNA]</scope>
    <source>
        <strain evidence="1 2">JC444</strain>
    </source>
</reference>
<dbReference type="Gene3D" id="1.10.1200.10">
    <property type="entry name" value="ACP-like"/>
    <property type="match status" value="1"/>
</dbReference>
<accession>A0A1Y1RUF7</accession>
<protein>
    <submittedName>
        <fullName evidence="1">Acyl carrier protein</fullName>
    </submittedName>
</protein>
<comment type="caution">
    <text evidence="1">The sequence shown here is derived from an EMBL/GenBank/DDBJ whole genome shotgun (WGS) entry which is preliminary data.</text>
</comment>
<dbReference type="InterPro" id="IPR036736">
    <property type="entry name" value="ACP-like_sf"/>
</dbReference>
<dbReference type="SUPFAM" id="SSF47336">
    <property type="entry name" value="ACP-like"/>
    <property type="match status" value="1"/>
</dbReference>
<proteinExistence type="predicted"/>
<dbReference type="STRING" id="1963862.B4O97_16015"/>